<feature type="domain" description="HTH cro/C1-type" evidence="1">
    <location>
        <begin position="5"/>
        <end position="59"/>
    </location>
</feature>
<protein>
    <submittedName>
        <fullName evidence="2">Helix-turn-helix transcriptional regulator</fullName>
    </submittedName>
</protein>
<dbReference type="InterPro" id="IPR010982">
    <property type="entry name" value="Lambda_DNA-bd_dom_sf"/>
</dbReference>
<dbReference type="SMART" id="SM00530">
    <property type="entry name" value="HTH_XRE"/>
    <property type="match status" value="1"/>
</dbReference>
<dbReference type="AlphaFoldDB" id="A0A549TD30"/>
<gene>
    <name evidence="2" type="ORF">FNA46_07910</name>
</gene>
<evidence type="ECO:0000313" key="3">
    <source>
        <dbReference type="Proteomes" id="UP000316801"/>
    </source>
</evidence>
<dbReference type="Proteomes" id="UP000316801">
    <property type="component" value="Unassembled WGS sequence"/>
</dbReference>
<dbReference type="InterPro" id="IPR001387">
    <property type="entry name" value="Cro/C1-type_HTH"/>
</dbReference>
<evidence type="ECO:0000259" key="1">
    <source>
        <dbReference type="PROSITE" id="PS50943"/>
    </source>
</evidence>
<keyword evidence="3" id="KW-1185">Reference proteome</keyword>
<comment type="caution">
    <text evidence="2">The sequence shown here is derived from an EMBL/GenBank/DDBJ whole genome shotgun (WGS) entry which is preliminary data.</text>
</comment>
<dbReference type="SUPFAM" id="SSF47413">
    <property type="entry name" value="lambda repressor-like DNA-binding domains"/>
    <property type="match status" value="1"/>
</dbReference>
<reference evidence="2 3" key="1">
    <citation type="submission" date="2019-07" db="EMBL/GenBank/DDBJ databases">
        <title>Ln-dependent methylotrophs.</title>
        <authorList>
            <person name="Tani A."/>
        </authorList>
    </citation>
    <scope>NUCLEOTIDE SEQUENCE [LARGE SCALE GENOMIC DNA]</scope>
    <source>
        <strain evidence="2 3">SM12</strain>
    </source>
</reference>
<dbReference type="PROSITE" id="PS50943">
    <property type="entry name" value="HTH_CROC1"/>
    <property type="match status" value="1"/>
</dbReference>
<organism evidence="2 3">
    <name type="scientific">Rhizobium straminoryzae</name>
    <dbReference type="NCBI Taxonomy" id="1387186"/>
    <lineage>
        <taxon>Bacteria</taxon>
        <taxon>Pseudomonadati</taxon>
        <taxon>Pseudomonadota</taxon>
        <taxon>Alphaproteobacteria</taxon>
        <taxon>Hyphomicrobiales</taxon>
        <taxon>Rhizobiaceae</taxon>
        <taxon>Rhizobium/Agrobacterium group</taxon>
        <taxon>Rhizobium</taxon>
    </lineage>
</organism>
<evidence type="ECO:0000313" key="2">
    <source>
        <dbReference type="EMBL" id="TRL39851.1"/>
    </source>
</evidence>
<accession>A0A549TD30</accession>
<dbReference type="CDD" id="cd00093">
    <property type="entry name" value="HTH_XRE"/>
    <property type="match status" value="1"/>
</dbReference>
<dbReference type="GO" id="GO:0003677">
    <property type="term" value="F:DNA binding"/>
    <property type="evidence" value="ECO:0007669"/>
    <property type="project" value="InterPro"/>
</dbReference>
<dbReference type="Gene3D" id="1.10.260.40">
    <property type="entry name" value="lambda repressor-like DNA-binding domains"/>
    <property type="match status" value="1"/>
</dbReference>
<dbReference type="Pfam" id="PF01381">
    <property type="entry name" value="HTH_3"/>
    <property type="match status" value="1"/>
</dbReference>
<proteinExistence type="predicted"/>
<sequence length="71" mass="7944">MFAEIEKQRVLAGVSASELCRRAGVHQTTYAARRNGRRTVSERTLAKLRTALDELIAERRAALDEASRGMQ</sequence>
<dbReference type="RefSeq" id="WP_143124658.1">
    <property type="nucleotide sequence ID" value="NZ_VJMG01000017.1"/>
</dbReference>
<dbReference type="EMBL" id="VJMG01000017">
    <property type="protein sequence ID" value="TRL39851.1"/>
    <property type="molecule type" value="Genomic_DNA"/>
</dbReference>
<name>A0A549TD30_9HYPH</name>